<dbReference type="RefSeq" id="WP_213102333.1">
    <property type="nucleotide sequence ID" value="NZ_JAGYPM010000003.1"/>
</dbReference>
<dbReference type="PANTHER" id="PTHR34817">
    <property type="entry name" value="NUCLEOTIDYLTRANSFERASE"/>
    <property type="match status" value="1"/>
</dbReference>
<evidence type="ECO:0000313" key="2">
    <source>
        <dbReference type="Proteomes" id="UP000681027"/>
    </source>
</evidence>
<comment type="caution">
    <text evidence="1">The sequence shown here is derived from an EMBL/GenBank/DDBJ whole genome shotgun (WGS) entry which is preliminary data.</text>
</comment>
<dbReference type="Pfam" id="PF10127">
    <property type="entry name" value="RlaP"/>
    <property type="match status" value="1"/>
</dbReference>
<reference evidence="1 2" key="1">
    <citation type="submission" date="2021-05" db="EMBL/GenBank/DDBJ databases">
        <title>Novel Bacillus species.</title>
        <authorList>
            <person name="Liu G."/>
        </authorList>
    </citation>
    <scope>NUCLEOTIDE SEQUENCE [LARGE SCALE GENOMIC DNA]</scope>
    <source>
        <strain evidence="1 2">FJAT-49705</strain>
    </source>
</reference>
<accession>A0ABS5NVB5</accession>
<dbReference type="EMBL" id="JAGYPM010000003">
    <property type="protein sequence ID" value="MBS4190849.1"/>
    <property type="molecule type" value="Genomic_DNA"/>
</dbReference>
<protein>
    <submittedName>
        <fullName evidence="1">Nucleotidyltransferase domain-containing protein</fullName>
    </submittedName>
</protein>
<keyword evidence="2" id="KW-1185">Reference proteome</keyword>
<dbReference type="PANTHER" id="PTHR34817:SF2">
    <property type="entry name" value="NUCLEOTIDYLTRANSFERASE"/>
    <property type="match status" value="1"/>
</dbReference>
<dbReference type="InterPro" id="IPR018775">
    <property type="entry name" value="RlaP"/>
</dbReference>
<gene>
    <name evidence="1" type="ORF">KHA94_11715</name>
</gene>
<name>A0ABS5NVB5_9BACI</name>
<organism evidence="1 2">
    <name type="scientific">Cytobacillus citreus</name>
    <dbReference type="NCBI Taxonomy" id="2833586"/>
    <lineage>
        <taxon>Bacteria</taxon>
        <taxon>Bacillati</taxon>
        <taxon>Bacillota</taxon>
        <taxon>Bacilli</taxon>
        <taxon>Bacillales</taxon>
        <taxon>Bacillaceae</taxon>
        <taxon>Cytobacillus</taxon>
    </lineage>
</organism>
<evidence type="ECO:0000313" key="1">
    <source>
        <dbReference type="EMBL" id="MBS4190849.1"/>
    </source>
</evidence>
<dbReference type="Proteomes" id="UP000681027">
    <property type="component" value="Unassembled WGS sequence"/>
</dbReference>
<proteinExistence type="predicted"/>
<sequence>MKEHILEVIKQIEIDYDVKILYACEAGSRSWGFPSKDSDYDVRFIYIHKKNWYLSIDRKRDVIEVPKHDSISIPIDDLLDVSGWELTKALKLFRKSNPPLLEWLMSNIVYYEATSMTNKMRTFAKDIFAPHSCLYHYLNMAKGNYRDYLQGEDVKIKKYFYVLRPILAAKWIEKYKNIPPIQFQSLLEDLLPSGERRNEINTLLKRKMAGEELDLEPRIELINQYINKEIEHLEVYAKSLNIYIPDPTEQLDQLFRETLDEVWGKSNIKAN</sequence>